<dbReference type="Proteomes" id="UP000290572">
    <property type="component" value="Unassembled WGS sequence"/>
</dbReference>
<reference evidence="1 2" key="1">
    <citation type="submission" date="2018-03" db="EMBL/GenBank/DDBJ databases">
        <title>Draft genome sequence of Rohu Carp (Labeo rohita).</title>
        <authorList>
            <person name="Das P."/>
            <person name="Kushwaha B."/>
            <person name="Joshi C.G."/>
            <person name="Kumar D."/>
            <person name="Nagpure N.S."/>
            <person name="Sahoo L."/>
            <person name="Das S.P."/>
            <person name="Bit A."/>
            <person name="Patnaik S."/>
            <person name="Meher P.K."/>
            <person name="Jayasankar P."/>
            <person name="Koringa P.G."/>
            <person name="Patel N.V."/>
            <person name="Hinsu A.T."/>
            <person name="Kumar R."/>
            <person name="Pandey M."/>
            <person name="Agarwal S."/>
            <person name="Srivastava S."/>
            <person name="Singh M."/>
            <person name="Iquebal M.A."/>
            <person name="Jaiswal S."/>
            <person name="Angadi U.B."/>
            <person name="Kumar N."/>
            <person name="Raza M."/>
            <person name="Shah T.M."/>
            <person name="Rai A."/>
            <person name="Jena J.K."/>
        </authorList>
    </citation>
    <scope>NUCLEOTIDE SEQUENCE [LARGE SCALE GENOMIC DNA]</scope>
    <source>
        <strain evidence="1">DASCIFA01</strain>
        <tissue evidence="1">Testis</tissue>
    </source>
</reference>
<dbReference type="EMBL" id="QBIY01013405">
    <property type="protein sequence ID" value="RXN05376.1"/>
    <property type="molecule type" value="Genomic_DNA"/>
</dbReference>
<accession>A0A498LEH7</accession>
<keyword evidence="2" id="KW-1185">Reference proteome</keyword>
<gene>
    <name evidence="1" type="ORF">ROHU_033392</name>
</gene>
<name>A0A498LEH7_LABRO</name>
<protein>
    <submittedName>
        <fullName evidence="1">Zinc finger BED domain-containing 1-like protein</fullName>
    </submittedName>
</protein>
<organism evidence="1 2">
    <name type="scientific">Labeo rohita</name>
    <name type="common">Indian major carp</name>
    <name type="synonym">Cyprinus rohita</name>
    <dbReference type="NCBI Taxonomy" id="84645"/>
    <lineage>
        <taxon>Eukaryota</taxon>
        <taxon>Metazoa</taxon>
        <taxon>Chordata</taxon>
        <taxon>Craniata</taxon>
        <taxon>Vertebrata</taxon>
        <taxon>Euteleostomi</taxon>
        <taxon>Actinopterygii</taxon>
        <taxon>Neopterygii</taxon>
        <taxon>Teleostei</taxon>
        <taxon>Ostariophysi</taxon>
        <taxon>Cypriniformes</taxon>
        <taxon>Cyprinidae</taxon>
        <taxon>Labeoninae</taxon>
        <taxon>Labeonini</taxon>
        <taxon>Labeo</taxon>
    </lineage>
</organism>
<dbReference type="AlphaFoldDB" id="A0A498LEH7"/>
<proteinExistence type="predicted"/>
<comment type="caution">
    <text evidence="1">The sequence shown here is derived from an EMBL/GenBank/DDBJ whole genome shotgun (WGS) entry which is preliminary data.</text>
</comment>
<sequence>MCLASVDYLVRKVVTFFHRSATATAVLMENQKMLEITSHKLIINVAMRWNISMDMLERYLEQQVAITAALLSTEACKNARQLDTLDSKTSLMQKKS</sequence>
<evidence type="ECO:0000313" key="2">
    <source>
        <dbReference type="Proteomes" id="UP000290572"/>
    </source>
</evidence>
<evidence type="ECO:0000313" key="1">
    <source>
        <dbReference type="EMBL" id="RXN05376.1"/>
    </source>
</evidence>